<dbReference type="Proteomes" id="UP000075242">
    <property type="component" value="Chromosome I"/>
</dbReference>
<proteinExistence type="inferred from homology"/>
<dbReference type="EMBL" id="LN999011">
    <property type="protein sequence ID" value="CUX76751.1"/>
    <property type="molecule type" value="Genomic_DNA"/>
</dbReference>
<evidence type="ECO:0000256" key="2">
    <source>
        <dbReference type="ARBA" id="ARBA00022980"/>
    </source>
</evidence>
<evidence type="ECO:0000259" key="6">
    <source>
        <dbReference type="Pfam" id="PF00281"/>
    </source>
</evidence>
<dbReference type="InterPro" id="IPR002132">
    <property type="entry name" value="Ribosomal_uL5"/>
</dbReference>
<dbReference type="GO" id="GO:1990904">
    <property type="term" value="C:ribonucleoprotein complex"/>
    <property type="evidence" value="ECO:0007669"/>
    <property type="project" value="UniProtKB-KW"/>
</dbReference>
<protein>
    <recommendedName>
        <fullName evidence="4">50S ribosomal protein L5</fullName>
    </recommendedName>
</protein>
<dbReference type="InterPro" id="IPR031310">
    <property type="entry name" value="Ribosomal_uL5_N"/>
</dbReference>
<feature type="domain" description="Large ribosomal subunit protein uL5 N-terminal" evidence="6">
    <location>
        <begin position="36"/>
        <end position="91"/>
    </location>
</feature>
<keyword evidence="2 5" id="KW-0689">Ribosomal protein</keyword>
<evidence type="ECO:0000256" key="5">
    <source>
        <dbReference type="RuleBase" id="RU003930"/>
    </source>
</evidence>
<dbReference type="GO" id="GO:0005840">
    <property type="term" value="C:ribosome"/>
    <property type="evidence" value="ECO:0007669"/>
    <property type="project" value="UniProtKB-KW"/>
</dbReference>
<evidence type="ECO:0000313" key="8">
    <source>
        <dbReference type="EMBL" id="CUX76751.1"/>
    </source>
</evidence>
<name>A0A143WNR1_TREPR</name>
<dbReference type="SUPFAM" id="SSF55282">
    <property type="entry name" value="RL5-like"/>
    <property type="match status" value="1"/>
</dbReference>
<evidence type="ECO:0000256" key="4">
    <source>
        <dbReference type="ARBA" id="ARBA00035461"/>
    </source>
</evidence>
<dbReference type="Pfam" id="PF00673">
    <property type="entry name" value="Ribosomal_L5_C"/>
    <property type="match status" value="1"/>
</dbReference>
<gene>
    <name evidence="8" type="primary">rplE</name>
    <name evidence="8" type="ORF">MHIR_TP00130</name>
</gene>
<dbReference type="PATRIC" id="fig|189385.8.peg.138"/>
<feature type="domain" description="Large ribosomal subunit protein uL5 C-terminal" evidence="7">
    <location>
        <begin position="96"/>
        <end position="186"/>
    </location>
</feature>
<dbReference type="AlphaFoldDB" id="A0A143WNR1"/>
<dbReference type="InterPro" id="IPR022803">
    <property type="entry name" value="Ribosomal_uL5_dom_sf"/>
</dbReference>
<dbReference type="Gene3D" id="3.30.1440.10">
    <property type="match status" value="1"/>
</dbReference>
<accession>A0A143WNR1</accession>
<dbReference type="GO" id="GO:0006412">
    <property type="term" value="P:translation"/>
    <property type="evidence" value="ECO:0007669"/>
    <property type="project" value="InterPro"/>
</dbReference>
<dbReference type="GO" id="GO:0003735">
    <property type="term" value="F:structural constituent of ribosome"/>
    <property type="evidence" value="ECO:0007669"/>
    <property type="project" value="InterPro"/>
</dbReference>
<keyword evidence="3 5" id="KW-0687">Ribonucleoprotein</keyword>
<reference evidence="9" key="1">
    <citation type="submission" date="2016-01" db="EMBL/GenBank/DDBJ databases">
        <authorList>
            <person name="Husnik F."/>
        </authorList>
    </citation>
    <scope>NUCLEOTIDE SEQUENCE [LARGE SCALE GENOMIC DNA]</scope>
</reference>
<dbReference type="PIRSF" id="PIRSF002161">
    <property type="entry name" value="Ribosomal_L5"/>
    <property type="match status" value="1"/>
</dbReference>
<evidence type="ECO:0000256" key="3">
    <source>
        <dbReference type="ARBA" id="ARBA00023274"/>
    </source>
</evidence>
<evidence type="ECO:0000259" key="7">
    <source>
        <dbReference type="Pfam" id="PF00673"/>
    </source>
</evidence>
<organism evidence="8 9">
    <name type="scientific">Tremblaya princeps</name>
    <dbReference type="NCBI Taxonomy" id="189385"/>
    <lineage>
        <taxon>Bacteria</taxon>
        <taxon>Pseudomonadati</taxon>
        <taxon>Pseudomonadota</taxon>
        <taxon>Betaproteobacteria</taxon>
        <taxon>Candidatus Tremblayella</taxon>
    </lineage>
</organism>
<dbReference type="PANTHER" id="PTHR11994">
    <property type="entry name" value="60S RIBOSOMAL PROTEIN L11-RELATED"/>
    <property type="match status" value="1"/>
</dbReference>
<dbReference type="InterPro" id="IPR031309">
    <property type="entry name" value="Ribosomal_uL5_C"/>
</dbReference>
<dbReference type="Pfam" id="PF00281">
    <property type="entry name" value="Ribosomal_L5"/>
    <property type="match status" value="1"/>
</dbReference>
<sequence>MIPLVGDGGHAADNGHDGLYRYYAASVAPRLLATSVMDVARPWKATLSMGVGSLRGSAHRMRSMADALACIAGQTPVLTRSSRSISNFKVRRGDRVGLKVTVRRRRMHELLDRLVHLYLPRVREFRGIPTCSIDGGGSVSVGVRSLAVLNEVEHAGHDAGGLSVCITVRTTSARQSVRLLRRIAFPLCPQ</sequence>
<evidence type="ECO:0000256" key="1">
    <source>
        <dbReference type="ARBA" id="ARBA00008553"/>
    </source>
</evidence>
<evidence type="ECO:0000313" key="9">
    <source>
        <dbReference type="Proteomes" id="UP000075242"/>
    </source>
</evidence>
<comment type="similarity">
    <text evidence="1 5">Belongs to the universal ribosomal protein uL5 family.</text>
</comment>